<evidence type="ECO:0000313" key="5">
    <source>
        <dbReference type="Proteomes" id="UP001327560"/>
    </source>
</evidence>
<evidence type="ECO:0000256" key="1">
    <source>
        <dbReference type="ARBA" id="ARBA00010381"/>
    </source>
</evidence>
<feature type="compositionally biased region" description="Polar residues" evidence="2">
    <location>
        <begin position="644"/>
        <end position="662"/>
    </location>
</feature>
<feature type="region of interest" description="Disordered" evidence="2">
    <location>
        <begin position="816"/>
        <end position="844"/>
    </location>
</feature>
<accession>A0AAQ3Q7S5</accession>
<dbReference type="AlphaFoldDB" id="A0AAQ3Q7S5"/>
<feature type="region of interest" description="Disordered" evidence="2">
    <location>
        <begin position="789"/>
        <end position="808"/>
    </location>
</feature>
<evidence type="ECO:0000313" key="4">
    <source>
        <dbReference type="EMBL" id="WOK99565.1"/>
    </source>
</evidence>
<dbReference type="FunFam" id="3.30.300.130:FF:000010">
    <property type="entry name" value="Protein AE7-like 1"/>
    <property type="match status" value="1"/>
</dbReference>
<feature type="compositionally biased region" description="Basic and acidic residues" evidence="2">
    <location>
        <begin position="624"/>
        <end position="639"/>
    </location>
</feature>
<dbReference type="PANTHER" id="PTHR34282:SF1">
    <property type="entry name" value="DUF3741 DOMAIN-CONTAINING PROTEIN"/>
    <property type="match status" value="1"/>
</dbReference>
<feature type="compositionally biased region" description="Polar residues" evidence="2">
    <location>
        <begin position="750"/>
        <end position="764"/>
    </location>
</feature>
<feature type="domain" description="DUF3741" evidence="3">
    <location>
        <begin position="559"/>
        <end position="579"/>
    </location>
</feature>
<protein>
    <recommendedName>
        <fullName evidence="3">DUF3741 domain-containing protein</fullName>
    </recommendedName>
</protein>
<gene>
    <name evidence="4" type="ORF">Cni_G08277</name>
</gene>
<dbReference type="InterPro" id="IPR032795">
    <property type="entry name" value="DUF3741-assoc"/>
</dbReference>
<dbReference type="Gene3D" id="6.10.250.1280">
    <property type="match status" value="1"/>
</dbReference>
<dbReference type="Proteomes" id="UP001327560">
    <property type="component" value="Chromosome 2"/>
</dbReference>
<dbReference type="EMBL" id="CP136891">
    <property type="protein sequence ID" value="WOK99565.1"/>
    <property type="molecule type" value="Genomic_DNA"/>
</dbReference>
<comment type="similarity">
    <text evidence="1">Belongs to the MIP18 family.</text>
</comment>
<dbReference type="Gene3D" id="3.30.300.130">
    <property type="entry name" value="Fe-S cluster assembly (FSCA)"/>
    <property type="match status" value="1"/>
</dbReference>
<feature type="compositionally biased region" description="Basic and acidic residues" evidence="2">
    <location>
        <begin position="685"/>
        <end position="696"/>
    </location>
</feature>
<feature type="region of interest" description="Disordered" evidence="2">
    <location>
        <begin position="213"/>
        <end position="234"/>
    </location>
</feature>
<feature type="compositionally biased region" description="Basic and acidic residues" evidence="2">
    <location>
        <begin position="771"/>
        <end position="784"/>
    </location>
</feature>
<feature type="region of interest" description="Disordered" evidence="2">
    <location>
        <begin position="503"/>
        <end position="560"/>
    </location>
</feature>
<feature type="compositionally biased region" description="Basic and acidic residues" evidence="2">
    <location>
        <begin position="723"/>
        <end position="749"/>
    </location>
</feature>
<reference evidence="4 5" key="1">
    <citation type="submission" date="2023-10" db="EMBL/GenBank/DDBJ databases">
        <title>Chromosome-scale genome assembly provides insights into flower coloration mechanisms of Canna indica.</title>
        <authorList>
            <person name="Li C."/>
        </authorList>
    </citation>
    <scope>NUCLEOTIDE SEQUENCE [LARGE SCALE GENOMIC DNA]</scope>
    <source>
        <tissue evidence="4">Flower</tissue>
    </source>
</reference>
<evidence type="ECO:0000259" key="3">
    <source>
        <dbReference type="Pfam" id="PF14383"/>
    </source>
</evidence>
<dbReference type="PANTHER" id="PTHR34282">
    <property type="entry name" value="OS01G0228800 PROTEIN-RELATED"/>
    <property type="match status" value="1"/>
</dbReference>
<dbReference type="SUPFAM" id="SSF117916">
    <property type="entry name" value="Fe-S cluster assembly (FSCA) domain-like"/>
    <property type="match status" value="1"/>
</dbReference>
<feature type="compositionally biased region" description="Polar residues" evidence="2">
    <location>
        <begin position="531"/>
        <end position="546"/>
    </location>
</feature>
<sequence length="1242" mass="139553">MTLGMINAHPVVHAKKERITRSEDLHSDDALDALDSVRDIKDPEHPYSLEQLSVLSEESITVDEKLGRIKITFTPTVKHCSMATVIGLCLRVKLMQCFPPHFKVDINVSPGSLANEEAVNKQLNDKERVSAALENPSLRQLVDECLYSNELYSCHSNDLGVMVIFLVQLSSEVIFSLTICTFTAFTLMAKRSDFAQKLLDDLRLRKEKLGYITPSGQQSAQPPSTEYHGNSQRSARVTGEAITKNYNSKNMVSTAVTEIWFSTKQNKMATPNFDSKEIVPVGRATNIQNSVDASMALALALSNSGKLHYIAKFGNEIIPHTGSIYYRESGNQHLTYSMKHHASQYPFLSNLQISEISKGVQKLNRILETCSDRSNFGRDSIQIGRELLKGAMDLEDSLKMLVTLQEASDYMVGSQGRQVRLLKGKEEDESSSRKVNQKTIQYKTKIYIDKSTDHFCKVVKANDDTIIQGQRKLPLSYTRKGMAKTSYDESSLNASVNINTHRRSLSYGPDSMPNSLYSGVTGKNDHGDEVQNFSTSKGKSSASNKTKQLDPKSPGGGNIRMPSIVAKLMGLEELPTAKVEVKKFVGQKDPKSKKNMVTDDALDADAKVRKEVISNQRHLSQSSEENRILNEKYSEETKAKSNKGKTYSIQNVSPSANHAPTNHSKKNMTNHSSKEGITRSNFIQSREKKEEREQRSKRAGSILQDLRPNQDSNMQIIQKKSSWRHDEADGKKDALLNKDNERDRLDLASDQKNTQMSQKKSTAHMTKPKHAVHEIPKEKEHDVNSKLKATAATETNQKPRKSTDKICTEKELSIDTVLARDNSGDGGNIEQQEEHPKSSHTEMQSVMNKTSDCVELARKISYVNSDGINSLLTYTTTEKGKTLPQNSLAPLINPVQVPIAKKIDAPNLKVHRSENHKVMSDSPGYIKIPNKKSQSSFLNELEKRWKERTSKDKGATISFSESNSKQNLEQEIKSTLPSDDFVIDSGTDKEVLQEILAEETHGGDMNKTASEALQKQEDSLCMDSEPKLSNLEEKEKEGSTENKNINNCNLLKWQNQAILKANRQGLLTEDEHLLKQLLIKNQHFLNTAQALFKIKIPIDVLQTSTQACSKEENKLLLDCGCELVRRKGRREVIHSMTRPYATSKVRDLDGLMKELNNDIECLKFSNKSRLNDDTAEFLQRMIERDIENRNPDINCMWDIGWSNTIFALIEKEEVARDLEKHVLSGLISELASEFRNATTIVS</sequence>
<dbReference type="Pfam" id="PF14383">
    <property type="entry name" value="VARLMGL"/>
    <property type="match status" value="1"/>
</dbReference>
<keyword evidence="5" id="KW-1185">Reference proteome</keyword>
<feature type="compositionally biased region" description="Polar residues" evidence="2">
    <location>
        <begin position="957"/>
        <end position="971"/>
    </location>
</feature>
<feature type="compositionally biased region" description="Polar residues" evidence="2">
    <location>
        <begin position="614"/>
        <end position="623"/>
    </location>
</feature>
<evidence type="ECO:0000256" key="2">
    <source>
        <dbReference type="SAM" id="MobiDB-lite"/>
    </source>
</evidence>
<feature type="region of interest" description="Disordered" evidence="2">
    <location>
        <begin position="614"/>
        <end position="784"/>
    </location>
</feature>
<name>A0AAQ3Q7S5_9LILI</name>
<organism evidence="4 5">
    <name type="scientific">Canna indica</name>
    <name type="common">Indian-shot</name>
    <dbReference type="NCBI Taxonomy" id="4628"/>
    <lineage>
        <taxon>Eukaryota</taxon>
        <taxon>Viridiplantae</taxon>
        <taxon>Streptophyta</taxon>
        <taxon>Embryophyta</taxon>
        <taxon>Tracheophyta</taxon>
        <taxon>Spermatophyta</taxon>
        <taxon>Magnoliopsida</taxon>
        <taxon>Liliopsida</taxon>
        <taxon>Zingiberales</taxon>
        <taxon>Cannaceae</taxon>
        <taxon>Canna</taxon>
    </lineage>
</organism>
<feature type="region of interest" description="Disordered" evidence="2">
    <location>
        <begin position="949"/>
        <end position="971"/>
    </location>
</feature>
<feature type="compositionally biased region" description="Polar residues" evidence="2">
    <location>
        <begin position="707"/>
        <end position="720"/>
    </location>
</feature>
<dbReference type="InterPro" id="IPR034904">
    <property type="entry name" value="FSCA_dom_sf"/>
</dbReference>
<proteinExistence type="inferred from homology"/>
<feature type="compositionally biased region" description="Polar residues" evidence="2">
    <location>
        <begin position="214"/>
        <end position="234"/>
    </location>
</feature>